<evidence type="ECO:0000256" key="5">
    <source>
        <dbReference type="ARBA" id="ARBA00022692"/>
    </source>
</evidence>
<dbReference type="AlphaFoldDB" id="A0A212K3I8"/>
<dbReference type="Pfam" id="PF13715">
    <property type="entry name" value="CarbopepD_reg_2"/>
    <property type="match status" value="1"/>
</dbReference>
<keyword evidence="4" id="KW-0406">Ion transport</keyword>
<dbReference type="Pfam" id="PF00593">
    <property type="entry name" value="TonB_dep_Rec_b-barrel"/>
    <property type="match status" value="1"/>
</dbReference>
<dbReference type="SUPFAM" id="SSF56935">
    <property type="entry name" value="Porins"/>
    <property type="match status" value="1"/>
</dbReference>
<feature type="domain" description="Secretin/TonB short N-terminal" evidence="12">
    <location>
        <begin position="56"/>
        <end position="107"/>
    </location>
</feature>
<keyword evidence="8 10" id="KW-0472">Membrane</keyword>
<dbReference type="InterPro" id="IPR023996">
    <property type="entry name" value="TonB-dep_OMP_SusC/RagA"/>
</dbReference>
<evidence type="ECO:0000256" key="1">
    <source>
        <dbReference type="ARBA" id="ARBA00004571"/>
    </source>
</evidence>
<dbReference type="SUPFAM" id="SSF49464">
    <property type="entry name" value="Carboxypeptidase regulatory domain-like"/>
    <property type="match status" value="1"/>
</dbReference>
<evidence type="ECO:0000256" key="2">
    <source>
        <dbReference type="ARBA" id="ARBA00022448"/>
    </source>
</evidence>
<dbReference type="Gene3D" id="2.60.40.1120">
    <property type="entry name" value="Carboxypeptidase-like, regulatory domain"/>
    <property type="match status" value="1"/>
</dbReference>
<dbReference type="InterPro" id="IPR039426">
    <property type="entry name" value="TonB-dep_rcpt-like"/>
</dbReference>
<dbReference type="InterPro" id="IPR008969">
    <property type="entry name" value="CarboxyPept-like_regulatory"/>
</dbReference>
<keyword evidence="2 10" id="KW-0813">Transport</keyword>
<evidence type="ECO:0000256" key="10">
    <source>
        <dbReference type="PROSITE-ProRule" id="PRU01360"/>
    </source>
</evidence>
<keyword evidence="3 10" id="KW-1134">Transmembrane beta strand</keyword>
<keyword evidence="7 11" id="KW-0798">TonB box</keyword>
<dbReference type="GO" id="GO:0009279">
    <property type="term" value="C:cell outer membrane"/>
    <property type="evidence" value="ECO:0007669"/>
    <property type="project" value="UniProtKB-SubCell"/>
</dbReference>
<evidence type="ECO:0000256" key="4">
    <source>
        <dbReference type="ARBA" id="ARBA00022496"/>
    </source>
</evidence>
<dbReference type="InterPro" id="IPR000531">
    <property type="entry name" value="Beta-barrel_TonB"/>
</dbReference>
<evidence type="ECO:0000313" key="13">
    <source>
        <dbReference type="EMBL" id="SBW06284.1"/>
    </source>
</evidence>
<keyword evidence="9 10" id="KW-0998">Cell outer membrane</keyword>
<proteinExistence type="inferred from homology"/>
<dbReference type="InterPro" id="IPR036942">
    <property type="entry name" value="Beta-barrel_TonB_sf"/>
</dbReference>
<dbReference type="Pfam" id="PF07715">
    <property type="entry name" value="Plug"/>
    <property type="match status" value="1"/>
</dbReference>
<dbReference type="GO" id="GO:0006826">
    <property type="term" value="P:iron ion transport"/>
    <property type="evidence" value="ECO:0007669"/>
    <property type="project" value="UniProtKB-KW"/>
</dbReference>
<protein>
    <recommendedName>
        <fullName evidence="12">Secretin/TonB short N-terminal domain-containing protein</fullName>
    </recommendedName>
</protein>
<reference evidence="13" key="1">
    <citation type="submission" date="2016-04" db="EMBL/GenBank/DDBJ databases">
        <authorList>
            <person name="Evans L.H."/>
            <person name="Alamgir A."/>
            <person name="Owens N."/>
            <person name="Weber N.D."/>
            <person name="Virtaneva K."/>
            <person name="Barbian K."/>
            <person name="Babar A."/>
            <person name="Rosenke K."/>
        </authorList>
    </citation>
    <scope>NUCLEOTIDE SEQUENCE</scope>
    <source>
        <strain evidence="13">86-2</strain>
    </source>
</reference>
<keyword evidence="4" id="KW-0410">Iron transport</keyword>
<dbReference type="InterPro" id="IPR011662">
    <property type="entry name" value="Secretin/TonB_short_N"/>
</dbReference>
<accession>A0A212K3I8</accession>
<dbReference type="RefSeq" id="WP_296951132.1">
    <property type="nucleotide sequence ID" value="NZ_LT599021.1"/>
</dbReference>
<evidence type="ECO:0000256" key="9">
    <source>
        <dbReference type="ARBA" id="ARBA00023237"/>
    </source>
</evidence>
<dbReference type="NCBIfam" id="TIGR04056">
    <property type="entry name" value="OMP_RagA_SusC"/>
    <property type="match status" value="1"/>
</dbReference>
<dbReference type="EMBL" id="FLUL01000001">
    <property type="protein sequence ID" value="SBW06284.1"/>
    <property type="molecule type" value="Genomic_DNA"/>
</dbReference>
<dbReference type="Pfam" id="PF07660">
    <property type="entry name" value="STN"/>
    <property type="match status" value="1"/>
</dbReference>
<sequence length="1142" mass="126226">MTLMKFILGGKSKYLLFLGLFLMSFTVQSKRIDSISINRTGAIRSVLKEIEKASSYHFMYNDKLINTDKIVSINVKDRPVNEILNSLFEDSNITYTIVDDQIILSVAGTKNTTDSRQSTQPIKGTIKDATTNEPMIGVSVVEKGTTNGTITDIDGAYTLSVKENSTLIFSFLGYKQQSIAIGNRSTIDVLLEEDVHQLSEVVAIGYGSARKQDLSMAVSTIQIDESMKSRPSDFNTLLQGRVSGLTIQSAGGDPLKAGTISIRGRGSRGNDGDPSSGDGILYVVDGVPNAPFNMADVESVTVLKDAASAAIYGASVGSGGVIIITTKQAQAGKAKVSLNIYQGIQNVSKIPDVLSAEQYNQVWAKAIADKSPGSSSVLPTVANPQIYPYGNVTRTKWLDEVFRTAYQQHYDLNITGGTDIIKALTSVSYDRNEGILLNTYKESLNAKMNLDFQLTKWMKATQRATFQYTNGQGDVNTSSHQGVLIGSVFYPSSATIYEYSEDGELVYDSYGKPLYGGTIPKWAAATGISGYGEIRNPVATLERLRQNRPSSTIYSTTSIEIKPISRLTIKSDFTAGLRSDRYEYFSSRVPEIGLIIDDNSRGISTSWHTNWVWETTATYAQSFNDKHNISLLGGYTMSKDNDRWTRTVVTDFDKEDEHSTVFPSGNNWTKNKPEETIWDESLISMFGRVGYSFDDKYFATASIRRDATSKLYKDNNSGVFPAFSASWKISSEPFFHGLKQHIDLLKIRGSWGQVGNVKLVPRYSSDVPLSYVQYPLIYGENLDQVYYGVYSSSLSNKNLKWETTEQTGIGLDLTMLKKSLDITVDYFHKTTKDLIEYMAVPSVAGVETAPFGNVGKVVNKGWEFAATYRKTINDINFNIWGNLSSVTSEVKDLGDLPFLQHSTTMNSMQPLRSAVGEPWYSYYLIKTDGIFQNQAEIDNYTKDGKKIQPNAVPGDIKFIDFNNDGTISDNDKQYLGSYLPKITYSFGGGFNMKGFDFSFMFQGISNVEIFNGFKQMGMTGRDVGNNMLADVLNSWNYNPNSGIPRLSIAGDSNGNYSKVSDFFLESGSYLRLKNITLGYTLPVKTMTSLGLAKSSVRFYISGDNLATFTNYSGFDPEVGNFGLDGGNYPVARSFRLGLNVNF</sequence>
<comment type="similarity">
    <text evidence="10 11">Belongs to the TonB-dependent receptor family.</text>
</comment>
<evidence type="ECO:0000256" key="3">
    <source>
        <dbReference type="ARBA" id="ARBA00022452"/>
    </source>
</evidence>
<dbReference type="Gene3D" id="2.170.130.10">
    <property type="entry name" value="TonB-dependent receptor, plug domain"/>
    <property type="match status" value="1"/>
</dbReference>
<dbReference type="SMART" id="SM00965">
    <property type="entry name" value="STN"/>
    <property type="match status" value="1"/>
</dbReference>
<dbReference type="FunFam" id="2.60.40.1120:FF:000003">
    <property type="entry name" value="Outer membrane protein Omp121"/>
    <property type="match status" value="1"/>
</dbReference>
<evidence type="ECO:0000256" key="7">
    <source>
        <dbReference type="ARBA" id="ARBA00023077"/>
    </source>
</evidence>
<comment type="subcellular location">
    <subcellularLocation>
        <location evidence="1 10">Cell outer membrane</location>
        <topology evidence="1 10">Multi-pass membrane protein</topology>
    </subcellularLocation>
</comment>
<organism evidence="13">
    <name type="scientific">uncultured Dysgonomonas sp</name>
    <dbReference type="NCBI Taxonomy" id="206096"/>
    <lineage>
        <taxon>Bacteria</taxon>
        <taxon>Pseudomonadati</taxon>
        <taxon>Bacteroidota</taxon>
        <taxon>Bacteroidia</taxon>
        <taxon>Bacteroidales</taxon>
        <taxon>Dysgonomonadaceae</taxon>
        <taxon>Dysgonomonas</taxon>
        <taxon>environmental samples</taxon>
    </lineage>
</organism>
<evidence type="ECO:0000259" key="12">
    <source>
        <dbReference type="SMART" id="SM00965"/>
    </source>
</evidence>
<evidence type="ECO:0000256" key="11">
    <source>
        <dbReference type="RuleBase" id="RU003357"/>
    </source>
</evidence>
<dbReference type="InterPro" id="IPR037066">
    <property type="entry name" value="Plug_dom_sf"/>
</dbReference>
<name>A0A212K3I8_9BACT</name>
<evidence type="ECO:0000256" key="6">
    <source>
        <dbReference type="ARBA" id="ARBA00023004"/>
    </source>
</evidence>
<keyword evidence="5 10" id="KW-0812">Transmembrane</keyword>
<dbReference type="InterPro" id="IPR012910">
    <property type="entry name" value="Plug_dom"/>
</dbReference>
<gene>
    <name evidence="13" type="ORF">KL86DYS2_12946</name>
</gene>
<dbReference type="PROSITE" id="PS52016">
    <property type="entry name" value="TONB_DEPENDENT_REC_3"/>
    <property type="match status" value="1"/>
</dbReference>
<keyword evidence="6" id="KW-0408">Iron</keyword>
<dbReference type="Gene3D" id="2.40.170.20">
    <property type="entry name" value="TonB-dependent receptor, beta-barrel domain"/>
    <property type="match status" value="1"/>
</dbReference>
<evidence type="ECO:0000256" key="8">
    <source>
        <dbReference type="ARBA" id="ARBA00023136"/>
    </source>
</evidence>